<proteinExistence type="predicted"/>
<reference evidence="1" key="1">
    <citation type="submission" date="2019-08" db="EMBL/GenBank/DDBJ databases">
        <title>The genome of the North American firefly Photinus pyralis.</title>
        <authorList>
            <consortium name="Photinus pyralis genome working group"/>
            <person name="Fallon T.R."/>
            <person name="Sander Lower S.E."/>
            <person name="Weng J.-K."/>
        </authorList>
    </citation>
    <scope>NUCLEOTIDE SEQUENCE</scope>
    <source>
        <strain evidence="1">TRF0915ILg1</strain>
        <tissue evidence="1">Whole body</tissue>
    </source>
</reference>
<dbReference type="EMBL" id="VTPC01088379">
    <property type="protein sequence ID" value="KAF2886208.1"/>
    <property type="molecule type" value="Genomic_DNA"/>
</dbReference>
<protein>
    <submittedName>
        <fullName evidence="1">Uncharacterized protein</fullName>
    </submittedName>
</protein>
<comment type="caution">
    <text evidence="1">The sequence shown here is derived from an EMBL/GenBank/DDBJ whole genome shotgun (WGS) entry which is preliminary data.</text>
</comment>
<evidence type="ECO:0000313" key="2">
    <source>
        <dbReference type="Proteomes" id="UP000801492"/>
    </source>
</evidence>
<gene>
    <name evidence="1" type="ORF">ILUMI_19965</name>
</gene>
<accession>A0A8K0CF62</accession>
<keyword evidence="2" id="KW-1185">Reference proteome</keyword>
<organism evidence="1 2">
    <name type="scientific">Ignelater luminosus</name>
    <name type="common">Cucubano</name>
    <name type="synonym">Pyrophorus luminosus</name>
    <dbReference type="NCBI Taxonomy" id="2038154"/>
    <lineage>
        <taxon>Eukaryota</taxon>
        <taxon>Metazoa</taxon>
        <taxon>Ecdysozoa</taxon>
        <taxon>Arthropoda</taxon>
        <taxon>Hexapoda</taxon>
        <taxon>Insecta</taxon>
        <taxon>Pterygota</taxon>
        <taxon>Neoptera</taxon>
        <taxon>Endopterygota</taxon>
        <taxon>Coleoptera</taxon>
        <taxon>Polyphaga</taxon>
        <taxon>Elateriformia</taxon>
        <taxon>Elateroidea</taxon>
        <taxon>Elateridae</taxon>
        <taxon>Agrypninae</taxon>
        <taxon>Pyrophorini</taxon>
        <taxon>Ignelater</taxon>
    </lineage>
</organism>
<name>A0A8K0CF62_IGNLU</name>
<sequence>MNAISSEIDFEVNSMTNSLTIEFRNDYFDIGNVKRDQLKVLDVKTRKKILTSVLVPKKPFVFPVTA</sequence>
<dbReference type="AlphaFoldDB" id="A0A8K0CF62"/>
<feature type="non-terminal residue" evidence="1">
    <location>
        <position position="66"/>
    </location>
</feature>
<evidence type="ECO:0000313" key="1">
    <source>
        <dbReference type="EMBL" id="KAF2886208.1"/>
    </source>
</evidence>
<dbReference type="Proteomes" id="UP000801492">
    <property type="component" value="Unassembled WGS sequence"/>
</dbReference>